<evidence type="ECO:0000313" key="3">
    <source>
        <dbReference type="EMBL" id="QLK25686.1"/>
    </source>
</evidence>
<evidence type="ECO:0000313" key="4">
    <source>
        <dbReference type="Proteomes" id="UP000510869"/>
    </source>
</evidence>
<dbReference type="Proteomes" id="UP000510869">
    <property type="component" value="Chromosome"/>
</dbReference>
<evidence type="ECO:0000259" key="2">
    <source>
        <dbReference type="Pfam" id="PF03779"/>
    </source>
</evidence>
<gene>
    <name evidence="3" type="ORF">HYG81_16625</name>
</gene>
<keyword evidence="1" id="KW-1133">Transmembrane helix</keyword>
<feature type="transmembrane region" description="Helical" evidence="1">
    <location>
        <begin position="27"/>
        <end position="46"/>
    </location>
</feature>
<feature type="domain" description="SPW repeat-containing integral membrane" evidence="2">
    <location>
        <begin position="27"/>
        <end position="125"/>
    </location>
</feature>
<keyword evidence="1" id="KW-0472">Membrane</keyword>
<evidence type="ECO:0000256" key="1">
    <source>
        <dbReference type="SAM" id="Phobius"/>
    </source>
</evidence>
<dbReference type="InterPro" id="IPR005530">
    <property type="entry name" value="SPW"/>
</dbReference>
<dbReference type="AlphaFoldDB" id="A0A7D6GVD0"/>
<dbReference type="EMBL" id="CP059154">
    <property type="protein sequence ID" value="QLK25686.1"/>
    <property type="molecule type" value="Genomic_DNA"/>
</dbReference>
<feature type="transmembrane region" description="Helical" evidence="1">
    <location>
        <begin position="52"/>
        <end position="72"/>
    </location>
</feature>
<keyword evidence="4" id="KW-1185">Reference proteome</keyword>
<protein>
    <submittedName>
        <fullName evidence="3">SPW repeat protein</fullName>
    </submittedName>
</protein>
<sequence>MSDTPNTETGRDTRTDYNSLNTDAMQWLSALVALLGLYLVASPFIFEATNEAIWNDTLVGTAIFLTAGYNFVRLSRDRLASVGVASLAVLLGLWALISPSFIEMGSNTLATGTAITGLLVAALSAYNAYANNKADTPDQARARA</sequence>
<dbReference type="RefSeq" id="WP_180840870.1">
    <property type="nucleotide sequence ID" value="NZ_CP059154.1"/>
</dbReference>
<name>A0A7D6GVD0_9EURY</name>
<proteinExistence type="predicted"/>
<feature type="transmembrane region" description="Helical" evidence="1">
    <location>
        <begin position="109"/>
        <end position="129"/>
    </location>
</feature>
<reference evidence="3 4" key="1">
    <citation type="submission" date="2020-07" db="EMBL/GenBank/DDBJ databases">
        <title>Natrinema (YPL30) sp. nov. and Haloterrigena xxxxxx (YPL8) sp. nov., isolated from a salt mine.</title>
        <authorList>
            <person name="Cui H."/>
        </authorList>
    </citation>
    <scope>NUCLEOTIDE SEQUENCE [LARGE SCALE GENOMIC DNA]</scope>
    <source>
        <strain evidence="3 4">YPL13</strain>
    </source>
</reference>
<dbReference type="GeneID" id="56144864"/>
<keyword evidence="1" id="KW-0812">Transmembrane</keyword>
<dbReference type="Pfam" id="PF03779">
    <property type="entry name" value="SPW"/>
    <property type="match status" value="1"/>
</dbReference>
<feature type="transmembrane region" description="Helical" evidence="1">
    <location>
        <begin position="79"/>
        <end position="97"/>
    </location>
</feature>
<organism evidence="3 4">
    <name type="scientific">Natrinema zhouii</name>
    <dbReference type="NCBI Taxonomy" id="1710539"/>
    <lineage>
        <taxon>Archaea</taxon>
        <taxon>Methanobacteriati</taxon>
        <taxon>Methanobacteriota</taxon>
        <taxon>Stenosarchaea group</taxon>
        <taxon>Halobacteria</taxon>
        <taxon>Halobacteriales</taxon>
        <taxon>Natrialbaceae</taxon>
        <taxon>Natrinema</taxon>
    </lineage>
</organism>
<dbReference type="OrthoDB" id="169701at2157"/>
<dbReference type="KEGG" id="nay:HYG81_16625"/>
<accession>A0A7D6GVD0</accession>